<dbReference type="STRING" id="279010.BL00218"/>
<proteinExistence type="predicted"/>
<dbReference type="RefSeq" id="WP_011198449.1">
    <property type="nucleotide sequence ID" value="NC_006270.3"/>
</dbReference>
<evidence type="ECO:0000313" key="3">
    <source>
        <dbReference type="EMBL" id="AAU25653.2"/>
    </source>
</evidence>
<name>Q65D32_BACLD</name>
<feature type="domain" description="DUF4236" evidence="2">
    <location>
        <begin position="2"/>
        <end position="55"/>
    </location>
</feature>
<evidence type="ECO:0000259" key="2">
    <source>
        <dbReference type="Pfam" id="PF14020"/>
    </source>
</evidence>
<organism evidence="3 4">
    <name type="scientific">Bacillus licheniformis (strain ATCC 14580 / DSM 13 / JCM 2505 / CCUG 7422 / NBRC 12200 / NCIMB 9375 / NCTC 10341 / NRRL NRS-1264 / Gibson 46)</name>
    <dbReference type="NCBI Taxonomy" id="279010"/>
    <lineage>
        <taxon>Bacteria</taxon>
        <taxon>Bacillati</taxon>
        <taxon>Bacillota</taxon>
        <taxon>Bacilli</taxon>
        <taxon>Bacillales</taxon>
        <taxon>Bacillaceae</taxon>
        <taxon>Bacillus</taxon>
    </lineage>
</organism>
<sequence>MGFKRSFKIMPGVKLNINKKSVGMTLGGKNGRITYNTSGKVTTSAKIPGTGLSYSSSKSISSSQKQSHLNNNNYSNNLELNAYLNHLTSFHTRLTSRQINWEEIKKESPPEINVAQLKSDLNNYKPNFFERILRLDKTKIEKLNKEITDAETKYKKEYDEWVKQQKFVKIIDDKNSVAYSEILEDIIKIEDTIGKIKEIISNENSEVLLNLLVDTSILPNQEEYISSAGNLLTKKLTKTKYYQNQLNFIASLSIGLAKVIFQIIPVETVSINVLEKRIDTVDGHEKTMTIFGVKFKKEQFMALNINYIKPIDTLQLFETSLDFKKTKGLQL</sequence>
<accession>Q65D32</accession>
<dbReference type="AlphaFoldDB" id="Q65D32"/>
<evidence type="ECO:0000313" key="4">
    <source>
        <dbReference type="Proteomes" id="UP000000606"/>
    </source>
</evidence>
<dbReference type="eggNOG" id="ENOG502ZBGH">
    <property type="taxonomic scope" value="Bacteria"/>
</dbReference>
<dbReference type="PATRIC" id="fig|279010.13.peg.4303"/>
<dbReference type="Pfam" id="PF14020">
    <property type="entry name" value="DUF4236"/>
    <property type="match status" value="1"/>
</dbReference>
<dbReference type="KEGG" id="bld:BLi04219"/>
<keyword evidence="4" id="KW-1185">Reference proteome</keyword>
<reference evidence="3 4" key="1">
    <citation type="journal article" date="2004" name="Genome Biol.">
        <title>Complete genome sequence of the industrial bacterium Bacillus licheniformis and comparisons with closely related Bacillus species.</title>
        <authorList>
            <person name="Rey M.W."/>
            <person name="Ramaiya P."/>
            <person name="Nelson B.A."/>
            <person name="Brody-Karpin S.D."/>
            <person name="Zaretsky E.J."/>
            <person name="Tang M."/>
            <person name="Lopez de Leon A."/>
            <person name="Xiang H."/>
            <person name="Gusti V."/>
            <person name="Clausen I.G."/>
            <person name="Olsen P.B."/>
            <person name="Rasmussen M.D."/>
            <person name="Andersen J.T."/>
            <person name="Jorgensen P.L."/>
            <person name="Larsen T.S."/>
            <person name="Sorokin A."/>
            <person name="Bolotin A."/>
            <person name="Lapidus A."/>
            <person name="Galleron N."/>
            <person name="Ehrlich S.D."/>
            <person name="Berka R.M."/>
        </authorList>
    </citation>
    <scope>NUCLEOTIDE SEQUENCE [LARGE SCALE GENOMIC DNA]</scope>
    <source>
        <strain evidence="4">ATCC 14580 / DSM 13 / JCM 2505 / CCUG 7422 / NBRC 12200 / NCIMB 9375 / NCTC 10341 / NRRL NRS-1264 / Gibson 46</strain>
    </source>
</reference>
<dbReference type="Proteomes" id="UP000000606">
    <property type="component" value="Chromosome"/>
</dbReference>
<protein>
    <recommendedName>
        <fullName evidence="2">DUF4236 domain-containing protein</fullName>
    </recommendedName>
</protein>
<dbReference type="HOGENOM" id="CLU_065573_1_0_9"/>
<feature type="coiled-coil region" evidence="1">
    <location>
        <begin position="133"/>
        <end position="160"/>
    </location>
</feature>
<dbReference type="EMBL" id="CP000002">
    <property type="protein sequence ID" value="AAU25653.2"/>
    <property type="molecule type" value="Genomic_DNA"/>
</dbReference>
<dbReference type="KEGG" id="bli:BL00218"/>
<keyword evidence="1" id="KW-0175">Coiled coil</keyword>
<dbReference type="GeneID" id="92859211"/>
<accession>Q62NK8</accession>
<dbReference type="InterPro" id="IPR025330">
    <property type="entry name" value="DUF4236"/>
</dbReference>
<evidence type="ECO:0000256" key="1">
    <source>
        <dbReference type="SAM" id="Coils"/>
    </source>
</evidence>
<gene>
    <name evidence="3" type="ordered locus">BL00218</name>
</gene>